<dbReference type="OrthoDB" id="9800498at2"/>
<dbReference type="Proteomes" id="UP000447876">
    <property type="component" value="Unassembled WGS sequence"/>
</dbReference>
<evidence type="ECO:0000313" key="10">
    <source>
        <dbReference type="Proteomes" id="UP000447876"/>
    </source>
</evidence>
<evidence type="ECO:0000256" key="8">
    <source>
        <dbReference type="SAM" id="Phobius"/>
    </source>
</evidence>
<evidence type="ECO:0000256" key="1">
    <source>
        <dbReference type="ARBA" id="ARBA00004651"/>
    </source>
</evidence>
<evidence type="ECO:0000256" key="7">
    <source>
        <dbReference type="ARBA" id="ARBA00023136"/>
    </source>
</evidence>
<dbReference type="InterPro" id="IPR002758">
    <property type="entry name" value="Cation_antiport_E"/>
</dbReference>
<evidence type="ECO:0000256" key="5">
    <source>
        <dbReference type="ARBA" id="ARBA00022692"/>
    </source>
</evidence>
<dbReference type="GO" id="GO:0008324">
    <property type="term" value="F:monoatomic cation transmembrane transporter activity"/>
    <property type="evidence" value="ECO:0007669"/>
    <property type="project" value="InterPro"/>
</dbReference>
<accession>A0A7X2Z4A5</accession>
<evidence type="ECO:0000256" key="2">
    <source>
        <dbReference type="ARBA" id="ARBA00006228"/>
    </source>
</evidence>
<dbReference type="PIRSF" id="PIRSF019239">
    <property type="entry name" value="MrpE"/>
    <property type="match status" value="1"/>
</dbReference>
<proteinExistence type="inferred from homology"/>
<keyword evidence="3" id="KW-0813">Transport</keyword>
<keyword evidence="3" id="KW-0050">Antiport</keyword>
<dbReference type="RefSeq" id="WP_155612609.1">
    <property type="nucleotide sequence ID" value="NZ_WNZW01000011.1"/>
</dbReference>
<keyword evidence="4" id="KW-1003">Cell membrane</keyword>
<dbReference type="PANTHER" id="PTHR34584:SF1">
    <property type="entry name" value="NA(+)_H(+) ANTIPORTER SUBUNIT E1"/>
    <property type="match status" value="1"/>
</dbReference>
<dbReference type="GO" id="GO:0005886">
    <property type="term" value="C:plasma membrane"/>
    <property type="evidence" value="ECO:0007669"/>
    <property type="project" value="UniProtKB-SubCell"/>
</dbReference>
<comment type="caution">
    <text evidence="9">The sequence shown here is derived from an EMBL/GenBank/DDBJ whole genome shotgun (WGS) entry which is preliminary data.</text>
</comment>
<keyword evidence="5 8" id="KW-0812">Transmembrane</keyword>
<reference evidence="9 10" key="1">
    <citation type="submission" date="2019-11" db="EMBL/GenBank/DDBJ databases">
        <title>Draft genome sequences of five Paenibacillus species of dairy origin.</title>
        <authorList>
            <person name="Olajide A.M."/>
            <person name="Chen S."/>
            <person name="Lapointe G."/>
        </authorList>
    </citation>
    <scope>NUCLEOTIDE SEQUENCE [LARGE SCALE GENOMIC DNA]</scope>
    <source>
        <strain evidence="9 10">12CR55</strain>
    </source>
</reference>
<keyword evidence="7 8" id="KW-0472">Membrane</keyword>
<feature type="transmembrane region" description="Helical" evidence="8">
    <location>
        <begin position="28"/>
        <end position="45"/>
    </location>
</feature>
<dbReference type="NCBIfam" id="NF006517">
    <property type="entry name" value="PRK08965.1-1"/>
    <property type="match status" value="1"/>
</dbReference>
<protein>
    <submittedName>
        <fullName evidence="9">Na+/H+ antiporter subunit E</fullName>
    </submittedName>
</protein>
<dbReference type="NCBIfam" id="NF009292">
    <property type="entry name" value="PRK12651.1-3"/>
    <property type="match status" value="1"/>
</dbReference>
<evidence type="ECO:0000313" key="9">
    <source>
        <dbReference type="EMBL" id="MUG47226.1"/>
    </source>
</evidence>
<dbReference type="GO" id="GO:0015297">
    <property type="term" value="F:antiporter activity"/>
    <property type="evidence" value="ECO:0007669"/>
    <property type="project" value="UniProtKB-KW"/>
</dbReference>
<gene>
    <name evidence="9" type="ORF">GNP95_19950</name>
</gene>
<evidence type="ECO:0000256" key="3">
    <source>
        <dbReference type="ARBA" id="ARBA00022449"/>
    </source>
</evidence>
<keyword evidence="6 8" id="KW-1133">Transmembrane helix</keyword>
<comment type="similarity">
    <text evidence="2">Belongs to the CPA3 antiporters (TC 2.A.63) subunit E family.</text>
</comment>
<name>A0A7X2Z4A5_9BACL</name>
<dbReference type="Pfam" id="PF01899">
    <property type="entry name" value="MNHE"/>
    <property type="match status" value="1"/>
</dbReference>
<sequence>MALQILLNFLIALVWMFLNNNWTTSGLIVGYIVGLVMIGLFGRFWPQGFYMKKVWAIVKLLVLFIKELFKSSFVVIGQVLSPKLNIRPGIFAYTTELKSDWEVTILANLITLTPGTLTLDVSREGSTLYIHAMDIDDVDKLCSDIRSTFEKAILEVTK</sequence>
<dbReference type="PANTHER" id="PTHR34584">
    <property type="entry name" value="NA(+)/H(+) ANTIPORTER SUBUNIT E1"/>
    <property type="match status" value="1"/>
</dbReference>
<evidence type="ECO:0000256" key="4">
    <source>
        <dbReference type="ARBA" id="ARBA00022475"/>
    </source>
</evidence>
<dbReference type="EMBL" id="WNZW01000011">
    <property type="protein sequence ID" value="MUG47226.1"/>
    <property type="molecule type" value="Genomic_DNA"/>
</dbReference>
<organism evidence="9 10">
    <name type="scientific">Paenibacillus woosongensis</name>
    <dbReference type="NCBI Taxonomy" id="307580"/>
    <lineage>
        <taxon>Bacteria</taxon>
        <taxon>Bacillati</taxon>
        <taxon>Bacillota</taxon>
        <taxon>Bacilli</taxon>
        <taxon>Bacillales</taxon>
        <taxon>Paenibacillaceae</taxon>
        <taxon>Paenibacillus</taxon>
    </lineage>
</organism>
<dbReference type="AlphaFoldDB" id="A0A7X2Z4A5"/>
<evidence type="ECO:0000256" key="6">
    <source>
        <dbReference type="ARBA" id="ARBA00022989"/>
    </source>
</evidence>
<comment type="subcellular location">
    <subcellularLocation>
        <location evidence="1">Cell membrane</location>
        <topology evidence="1">Multi-pass membrane protein</topology>
    </subcellularLocation>
</comment>